<evidence type="ECO:0000313" key="2">
    <source>
        <dbReference type="Proteomes" id="UP000241587"/>
    </source>
</evidence>
<dbReference type="Proteomes" id="UP000241587">
    <property type="component" value="Unassembled WGS sequence"/>
</dbReference>
<dbReference type="EMBL" id="PVEM01000003">
    <property type="protein sequence ID" value="PTD09800.1"/>
    <property type="molecule type" value="Genomic_DNA"/>
</dbReference>
<dbReference type="OrthoDB" id="4838383at2759"/>
<gene>
    <name evidence="1" type="ORF">FCULG_00008763</name>
</gene>
<accession>A0A2T4H1X1</accession>
<name>A0A2T4H1X1_FUSCU</name>
<organism evidence="1 2">
    <name type="scientific">Fusarium culmorum</name>
    <dbReference type="NCBI Taxonomy" id="5516"/>
    <lineage>
        <taxon>Eukaryota</taxon>
        <taxon>Fungi</taxon>
        <taxon>Dikarya</taxon>
        <taxon>Ascomycota</taxon>
        <taxon>Pezizomycotina</taxon>
        <taxon>Sordariomycetes</taxon>
        <taxon>Hypocreomycetidae</taxon>
        <taxon>Hypocreales</taxon>
        <taxon>Nectriaceae</taxon>
        <taxon>Fusarium</taxon>
    </lineage>
</organism>
<reference evidence="1 2" key="1">
    <citation type="submission" date="2018-02" db="EMBL/GenBank/DDBJ databases">
        <title>Fusarium culmorum secondary metabolites in fungal-bacterial-plant interactions.</title>
        <authorList>
            <person name="Schmidt R."/>
        </authorList>
    </citation>
    <scope>NUCLEOTIDE SEQUENCE [LARGE SCALE GENOMIC DNA]</scope>
    <source>
        <strain evidence="1 2">PV</strain>
    </source>
</reference>
<dbReference type="OMA" id="MKFFNLI"/>
<proteinExistence type="predicted"/>
<comment type="caution">
    <text evidence="1">The sequence shown here is derived from an EMBL/GenBank/DDBJ whole genome shotgun (WGS) entry which is preliminary data.</text>
</comment>
<evidence type="ECO:0000313" key="1">
    <source>
        <dbReference type="EMBL" id="PTD09800.1"/>
    </source>
</evidence>
<keyword evidence="2" id="KW-1185">Reference proteome</keyword>
<sequence length="302" mass="32514">MVSATPWGMFWTLIGPTMNKVEGLDDRDKFVLSGWNAVMMFAKYLVVIMIRPRELGIAYTTQEDVQRESISLSESFCGVINFTDSITKMKFFNLITLVSLVSAFPQFRRQETVVGTIKSAVDNLADTTLTTLTIIENAAATLANTTQGTDATVEAQIAIQASLEEIADALNTATAQIVRVTTGAVGNVGGQVSRLSSRQVVQLTAVLRRTIGTLDDTLDTVSGLLNDLTPEAQATIEAELNALRQSVNPLLRPLLLFTAAVRNAVPRLGGGVILGLDSAFTNLIQLQRELVSDIGVPRMGGI</sequence>
<protein>
    <submittedName>
        <fullName evidence="1">Uncharacterized protein</fullName>
    </submittedName>
</protein>
<dbReference type="AlphaFoldDB" id="A0A2T4H1X1"/>